<protein>
    <submittedName>
        <fullName evidence="8">Phosphotransferase system glucose/maltose/N-acetylglucosamine-specific IIC component</fullName>
    </submittedName>
</protein>
<evidence type="ECO:0000256" key="4">
    <source>
        <dbReference type="ARBA" id="ARBA00022683"/>
    </source>
</evidence>
<name>A0A318KER3_9FIRM</name>
<dbReference type="PROSITE" id="PS51098">
    <property type="entry name" value="PTS_EIIB_TYPE_1"/>
    <property type="match status" value="1"/>
</dbReference>
<reference evidence="8 9" key="1">
    <citation type="submission" date="2018-05" db="EMBL/GenBank/DDBJ databases">
        <title>Genomic Encyclopedia of Type Strains, Phase IV (KMG-IV): sequencing the most valuable type-strain genomes for metagenomic binning, comparative biology and taxonomic classification.</title>
        <authorList>
            <person name="Goeker M."/>
        </authorList>
    </citation>
    <scope>NUCLEOTIDE SEQUENCE [LARGE SCALE GENOMIC DNA]</scope>
    <source>
        <strain evidence="8 9">JC118</strain>
    </source>
</reference>
<keyword evidence="6" id="KW-0472">Membrane</keyword>
<dbReference type="Gene3D" id="3.30.1360.60">
    <property type="entry name" value="Glucose permease domain IIB"/>
    <property type="match status" value="1"/>
</dbReference>
<dbReference type="GO" id="GO:0008982">
    <property type="term" value="F:protein-N(PI)-phosphohistidine-sugar phosphotransferase activity"/>
    <property type="evidence" value="ECO:0007669"/>
    <property type="project" value="InterPro"/>
</dbReference>
<dbReference type="RefSeq" id="WP_022939406.1">
    <property type="nucleotide sequence ID" value="NZ_CABKRQ010000009.1"/>
</dbReference>
<keyword evidence="6" id="KW-0812">Transmembrane</keyword>
<evidence type="ECO:0000256" key="2">
    <source>
        <dbReference type="ARBA" id="ARBA00022597"/>
    </source>
</evidence>
<feature type="transmembrane region" description="Helical" evidence="6">
    <location>
        <begin position="135"/>
        <end position="153"/>
    </location>
</feature>
<evidence type="ECO:0000256" key="6">
    <source>
        <dbReference type="SAM" id="Phobius"/>
    </source>
</evidence>
<evidence type="ECO:0000259" key="7">
    <source>
        <dbReference type="PROSITE" id="PS51098"/>
    </source>
</evidence>
<evidence type="ECO:0000256" key="5">
    <source>
        <dbReference type="PROSITE-ProRule" id="PRU00421"/>
    </source>
</evidence>
<dbReference type="Proteomes" id="UP000247612">
    <property type="component" value="Unassembled WGS sequence"/>
</dbReference>
<dbReference type="GO" id="GO:0005886">
    <property type="term" value="C:plasma membrane"/>
    <property type="evidence" value="ECO:0007669"/>
    <property type="project" value="TreeGrafter"/>
</dbReference>
<keyword evidence="2" id="KW-0762">Sugar transport</keyword>
<dbReference type="PANTHER" id="PTHR30009">
    <property type="entry name" value="CYTOCHROME C-TYPE SYNTHESIS PROTEIN AND PTS TRANSMEMBRANE COMPONENT"/>
    <property type="match status" value="1"/>
</dbReference>
<dbReference type="AlphaFoldDB" id="A0A318KER3"/>
<feature type="transmembrane region" description="Helical" evidence="6">
    <location>
        <begin position="54"/>
        <end position="71"/>
    </location>
</feature>
<dbReference type="STRING" id="1034346.GCA_000313565_03128"/>
<feature type="transmembrane region" description="Helical" evidence="6">
    <location>
        <begin position="314"/>
        <end position="338"/>
    </location>
</feature>
<dbReference type="PANTHER" id="PTHR30009:SF8">
    <property type="entry name" value="PTS SYSTEM, IIBC COMPONENT"/>
    <property type="match status" value="1"/>
</dbReference>
<evidence type="ECO:0000313" key="9">
    <source>
        <dbReference type="Proteomes" id="UP000247612"/>
    </source>
</evidence>
<evidence type="ECO:0000256" key="1">
    <source>
        <dbReference type="ARBA" id="ARBA00022448"/>
    </source>
</evidence>
<keyword evidence="4" id="KW-0598">Phosphotransferase system</keyword>
<feature type="transmembrane region" description="Helical" evidence="6">
    <location>
        <begin position="83"/>
        <end position="102"/>
    </location>
</feature>
<keyword evidence="6" id="KW-1133">Transmembrane helix</keyword>
<comment type="caution">
    <text evidence="8">The sequence shown here is derived from an EMBL/GenBank/DDBJ whole genome shotgun (WGS) entry which is preliminary data.</text>
</comment>
<dbReference type="GO" id="GO:0090563">
    <property type="term" value="F:protein-phosphocysteine-sugar phosphotransferase activity"/>
    <property type="evidence" value="ECO:0007669"/>
    <property type="project" value="TreeGrafter"/>
</dbReference>
<dbReference type="SUPFAM" id="SSF55604">
    <property type="entry name" value="Glucose permease domain IIB"/>
    <property type="match status" value="1"/>
</dbReference>
<keyword evidence="9" id="KW-1185">Reference proteome</keyword>
<dbReference type="InterPro" id="IPR001996">
    <property type="entry name" value="PTS_IIB_1"/>
</dbReference>
<dbReference type="OrthoDB" id="1639798at2"/>
<proteinExistence type="predicted"/>
<feature type="transmembrane region" description="Helical" evidence="6">
    <location>
        <begin position="400"/>
        <end position="419"/>
    </location>
</feature>
<evidence type="ECO:0000256" key="3">
    <source>
        <dbReference type="ARBA" id="ARBA00022679"/>
    </source>
</evidence>
<organism evidence="8 9">
    <name type="scientific">Dielma fastidiosa</name>
    <dbReference type="NCBI Taxonomy" id="1034346"/>
    <lineage>
        <taxon>Bacteria</taxon>
        <taxon>Bacillati</taxon>
        <taxon>Bacillota</taxon>
        <taxon>Erysipelotrichia</taxon>
        <taxon>Erysipelotrichales</taxon>
        <taxon>Erysipelotrichaceae</taxon>
        <taxon>Dielma</taxon>
    </lineage>
</organism>
<evidence type="ECO:0000313" key="8">
    <source>
        <dbReference type="EMBL" id="PXX75274.1"/>
    </source>
</evidence>
<dbReference type="InterPro" id="IPR036878">
    <property type="entry name" value="Glu_permease_IIB"/>
</dbReference>
<feature type="transmembrane region" description="Helical" evidence="6">
    <location>
        <begin position="173"/>
        <end position="196"/>
    </location>
</feature>
<gene>
    <name evidence="8" type="ORF">DES51_1184</name>
</gene>
<dbReference type="EMBL" id="QJKH01000018">
    <property type="protein sequence ID" value="PXX75274.1"/>
    <property type="molecule type" value="Genomic_DNA"/>
</dbReference>
<comment type="caution">
    <text evidence="5">Lacks conserved residue(s) required for the propagation of feature annotation.</text>
</comment>
<dbReference type="InterPro" id="IPR050429">
    <property type="entry name" value="PTS_Glucose_EIICBA"/>
</dbReference>
<dbReference type="GO" id="GO:0009401">
    <property type="term" value="P:phosphoenolpyruvate-dependent sugar phosphotransferase system"/>
    <property type="evidence" value="ECO:0007669"/>
    <property type="project" value="UniProtKB-KW"/>
</dbReference>
<feature type="domain" description="PTS EIIB type-1" evidence="7">
    <location>
        <begin position="433"/>
        <end position="514"/>
    </location>
</feature>
<feature type="transmembrane region" description="Helical" evidence="6">
    <location>
        <begin position="284"/>
        <end position="302"/>
    </location>
</feature>
<keyword evidence="3 8" id="KW-0808">Transferase</keyword>
<keyword evidence="1" id="KW-0813">Transport</keyword>
<sequence length="531" mass="60061">MSKWHSLLEFMQFPLKILFLATVLLGVGSAIINPNVAFLWSVTNQNIIRASEMFRYIGAFLINIFPVLVYLKVLSKKFEDSVPVIVGVIAYLLINISMTFFLDTTFPSYFYKEVLGISINFDVLPISGSGIVDPYNMGIFSLVISYFITMKCYQHSRHHSVYGIFSFIDHDAWAVITILILSVVSGVALAFIWPYIIQGLNLFFDLIAKDITNPINLMLYGMFERISAILGLVDIPRNIFWFTSSGGTWMNEVGLNFFGDVAIWTAQKAQGVQATTTGGFITPYYVINLFIIPAFYIAYYSLCTSRKDRGRYWLFFLLAILISVFCGNPLPAEFLILLLSPMLYGFYIVIVGLLYAFLHIFNVIIGYNFSDALLFANPGAGLDLIQYFRSAYVLPSLMKMLIIGLGAAILFVFLTRAYFSKYAFGLFQFVDKEKTTNEIINALGGIDNIIDAQSTPDKLTVELKNRELIDYAVLQSYGAYLILEAKGGYLIRLGNMSTIIRNEILHRSKSVAELNQRKKLRVRKRNKAEEA</sequence>
<feature type="transmembrane region" description="Helical" evidence="6">
    <location>
        <begin position="344"/>
        <end position="365"/>
    </location>
</feature>
<accession>A0A318KER3</accession>